<sequence length="70" mass="7590">MATLLPCNVVVRELPEHGVEVAAMDPLAMTRLLHDPAIAEVAREAAERLTRALAAIASRREAGTELEERS</sequence>
<dbReference type="AlphaFoldDB" id="A0A1Y2K704"/>
<comment type="caution">
    <text evidence="2">The sequence shown here is derived from an EMBL/GenBank/DDBJ whole genome shotgun (WGS) entry which is preliminary data.</text>
</comment>
<dbReference type="Gene3D" id="3.30.310.70">
    <property type="entry name" value="TT1751-like domain"/>
    <property type="match status" value="1"/>
</dbReference>
<reference evidence="2 3" key="1">
    <citation type="journal article" date="2016" name="BMC Genomics">
        <title>Combined genomic and structural analyses of a cultured magnetotactic bacterium reveals its niche adaptation to a dynamic environment.</title>
        <authorList>
            <person name="Araujo A.C."/>
            <person name="Morillo V."/>
            <person name="Cypriano J."/>
            <person name="Teixeira L.C."/>
            <person name="Leao P."/>
            <person name="Lyra S."/>
            <person name="Almeida L.G."/>
            <person name="Bazylinski D.A."/>
            <person name="Vasconcellos A.T."/>
            <person name="Abreu F."/>
            <person name="Lins U."/>
        </authorList>
    </citation>
    <scope>NUCLEOTIDE SEQUENCE [LARGE SCALE GENOMIC DNA]</scope>
    <source>
        <strain evidence="2 3">IT-1</strain>
    </source>
</reference>
<name>A0A1Y2K704_9PROT</name>
<protein>
    <recommendedName>
        <fullName evidence="1">DUF302 domain-containing protein</fullName>
    </recommendedName>
</protein>
<evidence type="ECO:0000313" key="2">
    <source>
        <dbReference type="EMBL" id="OSM04132.1"/>
    </source>
</evidence>
<evidence type="ECO:0000259" key="1">
    <source>
        <dbReference type="Pfam" id="PF03625"/>
    </source>
</evidence>
<dbReference type="CDD" id="cd14797">
    <property type="entry name" value="DUF302"/>
    <property type="match status" value="1"/>
</dbReference>
<keyword evidence="3" id="KW-1185">Reference proteome</keyword>
<evidence type="ECO:0000313" key="3">
    <source>
        <dbReference type="Proteomes" id="UP000194003"/>
    </source>
</evidence>
<dbReference type="Proteomes" id="UP000194003">
    <property type="component" value="Unassembled WGS sequence"/>
</dbReference>
<gene>
    <name evidence="2" type="ORF">MAIT1_03594</name>
</gene>
<dbReference type="STRING" id="1434232.MAIT1_03594"/>
<dbReference type="SUPFAM" id="SSF103247">
    <property type="entry name" value="TT1751-like"/>
    <property type="match status" value="1"/>
</dbReference>
<dbReference type="InterPro" id="IPR005180">
    <property type="entry name" value="DUF302"/>
</dbReference>
<dbReference type="InterPro" id="IPR035923">
    <property type="entry name" value="TT1751-like_sf"/>
</dbReference>
<accession>A0A1Y2K704</accession>
<organism evidence="2 3">
    <name type="scientific">Magnetofaba australis IT-1</name>
    <dbReference type="NCBI Taxonomy" id="1434232"/>
    <lineage>
        <taxon>Bacteria</taxon>
        <taxon>Pseudomonadati</taxon>
        <taxon>Pseudomonadota</taxon>
        <taxon>Magnetococcia</taxon>
        <taxon>Magnetococcales</taxon>
        <taxon>Magnetococcaceae</taxon>
        <taxon>Magnetofaba</taxon>
    </lineage>
</organism>
<feature type="domain" description="DUF302" evidence="1">
    <location>
        <begin position="1"/>
        <end position="26"/>
    </location>
</feature>
<dbReference type="EMBL" id="LVJN01000019">
    <property type="protein sequence ID" value="OSM04132.1"/>
    <property type="molecule type" value="Genomic_DNA"/>
</dbReference>
<proteinExistence type="predicted"/>
<dbReference type="Pfam" id="PF03625">
    <property type="entry name" value="DUF302"/>
    <property type="match status" value="1"/>
</dbReference>